<reference evidence="2 3" key="1">
    <citation type="submission" date="2019-05" db="EMBL/GenBank/DDBJ databases">
        <title>Verrucobacter flavum gen. nov., sp. nov. a new member of the family Verrucomicrobiaceae.</title>
        <authorList>
            <person name="Szuroczki S."/>
            <person name="Abbaszade G."/>
            <person name="Szabo A."/>
            <person name="Felfoldi T."/>
            <person name="Schumann P."/>
            <person name="Boka K."/>
            <person name="Keki Z."/>
            <person name="Toumi M."/>
            <person name="Toth E."/>
        </authorList>
    </citation>
    <scope>NUCLEOTIDE SEQUENCE [LARGE SCALE GENOMIC DNA]</scope>
    <source>
        <strain evidence="2 3">MG-N-17</strain>
    </source>
</reference>
<keyword evidence="3" id="KW-1185">Reference proteome</keyword>
<feature type="compositionally biased region" description="Low complexity" evidence="1">
    <location>
        <begin position="230"/>
        <end position="246"/>
    </location>
</feature>
<dbReference type="EMBL" id="VAUV01000016">
    <property type="protein sequence ID" value="TLD69089.1"/>
    <property type="molecule type" value="Genomic_DNA"/>
</dbReference>
<sequence length="246" mass="28398">MDPLFTFSAIRQLTRRLFAIGVLSWLFCNPPVLSAEERQGHGLDFERWVRSTFFENYQPAQMTQKWDIPAAANQHFGNLAATVKSSKYGSQIDLGDARRQFDIASQQQSFLFIIGFWKPQRKNQKQWVHAVAPTITARQYRKLWHPITSADLERLDAVIKDRSLSMSEARQQAHLIKSSPPFNLAIIKVNPKIDINQRRLQCSLRFADFFQYLAPDENAQLPPSPKLFNRPLPTRLPVTPRHTTDP</sequence>
<name>A0A5R8KBZ6_9BACT</name>
<organism evidence="2 3">
    <name type="scientific">Phragmitibacter flavus</name>
    <dbReference type="NCBI Taxonomy" id="2576071"/>
    <lineage>
        <taxon>Bacteria</taxon>
        <taxon>Pseudomonadati</taxon>
        <taxon>Verrucomicrobiota</taxon>
        <taxon>Verrucomicrobiia</taxon>
        <taxon>Verrucomicrobiales</taxon>
        <taxon>Verrucomicrobiaceae</taxon>
        <taxon>Phragmitibacter</taxon>
    </lineage>
</organism>
<comment type="caution">
    <text evidence="2">The sequence shown here is derived from an EMBL/GenBank/DDBJ whole genome shotgun (WGS) entry which is preliminary data.</text>
</comment>
<evidence type="ECO:0000256" key="1">
    <source>
        <dbReference type="SAM" id="MobiDB-lite"/>
    </source>
</evidence>
<dbReference type="OrthoDB" id="192751at2"/>
<gene>
    <name evidence="2" type="ORF">FEM03_19675</name>
</gene>
<dbReference type="Proteomes" id="UP000306196">
    <property type="component" value="Unassembled WGS sequence"/>
</dbReference>
<dbReference type="AlphaFoldDB" id="A0A5R8KBZ6"/>
<dbReference type="RefSeq" id="WP_138088013.1">
    <property type="nucleotide sequence ID" value="NZ_VAUV01000016.1"/>
</dbReference>
<evidence type="ECO:0000313" key="3">
    <source>
        <dbReference type="Proteomes" id="UP000306196"/>
    </source>
</evidence>
<accession>A0A5R8KBZ6</accession>
<proteinExistence type="predicted"/>
<feature type="region of interest" description="Disordered" evidence="1">
    <location>
        <begin position="223"/>
        <end position="246"/>
    </location>
</feature>
<protein>
    <submittedName>
        <fullName evidence="2">Uncharacterized protein</fullName>
    </submittedName>
</protein>
<evidence type="ECO:0000313" key="2">
    <source>
        <dbReference type="EMBL" id="TLD69089.1"/>
    </source>
</evidence>